<keyword evidence="1" id="KW-0472">Membrane</keyword>
<dbReference type="STRING" id="930128.SAMN05192532_102107"/>
<evidence type="ECO:0000313" key="3">
    <source>
        <dbReference type="Proteomes" id="UP000199516"/>
    </source>
</evidence>
<evidence type="ECO:0000313" key="2">
    <source>
        <dbReference type="EMBL" id="SFE51627.1"/>
    </source>
</evidence>
<organism evidence="2 3">
    <name type="scientific">Alteribacillus iranensis</name>
    <dbReference type="NCBI Taxonomy" id="930128"/>
    <lineage>
        <taxon>Bacteria</taxon>
        <taxon>Bacillati</taxon>
        <taxon>Bacillota</taxon>
        <taxon>Bacilli</taxon>
        <taxon>Bacillales</taxon>
        <taxon>Bacillaceae</taxon>
        <taxon>Alteribacillus</taxon>
    </lineage>
</organism>
<sequence length="78" mass="9126">MLNRNDFRTLFLSVICLRGISIQNCMINLIVIKKVENKRSITVNRYANMGVRQVKFLEKVFFNITIPRMRLIVLVGVI</sequence>
<feature type="transmembrane region" description="Helical" evidence="1">
    <location>
        <begin position="12"/>
        <end position="32"/>
    </location>
</feature>
<keyword evidence="3" id="KW-1185">Reference proteome</keyword>
<gene>
    <name evidence="2" type="ORF">SAMN05192532_102107</name>
</gene>
<protein>
    <submittedName>
        <fullName evidence="2">Uncharacterized protein</fullName>
    </submittedName>
</protein>
<keyword evidence="1" id="KW-0812">Transmembrane</keyword>
<dbReference type="Proteomes" id="UP000199516">
    <property type="component" value="Unassembled WGS sequence"/>
</dbReference>
<dbReference type="AlphaFoldDB" id="A0A1I2B6M2"/>
<reference evidence="2 3" key="1">
    <citation type="submission" date="2016-10" db="EMBL/GenBank/DDBJ databases">
        <authorList>
            <person name="de Groot N.N."/>
        </authorList>
    </citation>
    <scope>NUCLEOTIDE SEQUENCE [LARGE SCALE GENOMIC DNA]</scope>
    <source>
        <strain evidence="2 3">DSM 23995</strain>
    </source>
</reference>
<keyword evidence="1" id="KW-1133">Transmembrane helix</keyword>
<name>A0A1I2B6M2_9BACI</name>
<evidence type="ECO:0000256" key="1">
    <source>
        <dbReference type="SAM" id="Phobius"/>
    </source>
</evidence>
<dbReference type="EMBL" id="FONT01000002">
    <property type="protein sequence ID" value="SFE51627.1"/>
    <property type="molecule type" value="Genomic_DNA"/>
</dbReference>
<proteinExistence type="predicted"/>
<accession>A0A1I2B6M2</accession>